<dbReference type="GO" id="GO:0004126">
    <property type="term" value="F:cytidine deaminase activity"/>
    <property type="evidence" value="ECO:0007669"/>
    <property type="project" value="UniProtKB-UniRule"/>
</dbReference>
<keyword evidence="8 13" id="KW-0862">Zinc</keyword>
<dbReference type="EMBL" id="CP036271">
    <property type="protein sequence ID" value="QDT55981.1"/>
    <property type="molecule type" value="Genomic_DNA"/>
</dbReference>
<dbReference type="CDD" id="cd01283">
    <property type="entry name" value="cytidine_deaminase"/>
    <property type="match status" value="1"/>
</dbReference>
<dbReference type="AlphaFoldDB" id="A0A517SIM1"/>
<dbReference type="GO" id="GO:0072527">
    <property type="term" value="P:pyrimidine-containing compound metabolic process"/>
    <property type="evidence" value="ECO:0007669"/>
    <property type="project" value="UniProtKB-ARBA"/>
</dbReference>
<sequence length="138" mass="14580">MLEDPAAPIELINAAAAVRMRAYAPYSKFLVGAAVRADDGSVYAGCNVENSSFGLTICAERNAVAQMAAAGRRRAVEIAITTTGGHAPCGACRQVLSEFSRGLTVWLVDVDSSGKPVSADRTTLEVLLPRQFEFGESE</sequence>
<dbReference type="NCBIfam" id="TIGR01354">
    <property type="entry name" value="cyt_deam_tetra"/>
    <property type="match status" value="1"/>
</dbReference>
<feature type="binding site" evidence="13">
    <location>
        <position position="58"/>
    </location>
    <ligand>
        <name>Zn(2+)</name>
        <dbReference type="ChEBI" id="CHEBI:29105"/>
        <note>catalytic</note>
    </ligand>
</feature>
<dbReference type="SUPFAM" id="SSF53927">
    <property type="entry name" value="Cytidine deaminase-like"/>
    <property type="match status" value="1"/>
</dbReference>
<protein>
    <recommendedName>
        <fullName evidence="5 14">Cytidine deaminase</fullName>
        <ecNumber evidence="4 14">3.5.4.5</ecNumber>
    </recommendedName>
    <alternativeName>
        <fullName evidence="9 14">Cytidine aminohydrolase</fullName>
    </alternativeName>
</protein>
<dbReference type="GO" id="GO:0008270">
    <property type="term" value="F:zinc ion binding"/>
    <property type="evidence" value="ECO:0007669"/>
    <property type="project" value="UniProtKB-UniRule"/>
</dbReference>
<evidence type="ECO:0000256" key="7">
    <source>
        <dbReference type="ARBA" id="ARBA00022801"/>
    </source>
</evidence>
<evidence type="ECO:0000256" key="1">
    <source>
        <dbReference type="ARBA" id="ARBA00001947"/>
    </source>
</evidence>
<dbReference type="PANTHER" id="PTHR11644">
    <property type="entry name" value="CYTIDINE DEAMINASE"/>
    <property type="match status" value="1"/>
</dbReference>
<dbReference type="Gene3D" id="3.40.140.10">
    <property type="entry name" value="Cytidine Deaminase, domain 2"/>
    <property type="match status" value="1"/>
</dbReference>
<dbReference type="InterPro" id="IPR016193">
    <property type="entry name" value="Cytidine_deaminase-like"/>
</dbReference>
<dbReference type="KEGG" id="ccos:Pan44_40300"/>
<reference evidence="16 17" key="1">
    <citation type="submission" date="2019-02" db="EMBL/GenBank/DDBJ databases">
        <title>Deep-cultivation of Planctomycetes and their phenomic and genomic characterization uncovers novel biology.</title>
        <authorList>
            <person name="Wiegand S."/>
            <person name="Jogler M."/>
            <person name="Boedeker C."/>
            <person name="Pinto D."/>
            <person name="Vollmers J."/>
            <person name="Rivas-Marin E."/>
            <person name="Kohn T."/>
            <person name="Peeters S.H."/>
            <person name="Heuer A."/>
            <person name="Rast P."/>
            <person name="Oberbeckmann S."/>
            <person name="Bunk B."/>
            <person name="Jeske O."/>
            <person name="Meyerdierks A."/>
            <person name="Storesund J.E."/>
            <person name="Kallscheuer N."/>
            <person name="Luecker S."/>
            <person name="Lage O.M."/>
            <person name="Pohl T."/>
            <person name="Merkel B.J."/>
            <person name="Hornburger P."/>
            <person name="Mueller R.-W."/>
            <person name="Bruemmer F."/>
            <person name="Labrenz M."/>
            <person name="Spormann A.M."/>
            <person name="Op den Camp H."/>
            <person name="Overmann J."/>
            <person name="Amann R."/>
            <person name="Jetten M.S.M."/>
            <person name="Mascher T."/>
            <person name="Medema M.H."/>
            <person name="Devos D.P."/>
            <person name="Kaster A.-K."/>
            <person name="Ovreas L."/>
            <person name="Rohde M."/>
            <person name="Galperin M.Y."/>
            <person name="Jogler C."/>
        </authorList>
    </citation>
    <scope>NUCLEOTIDE SEQUENCE [LARGE SCALE GENOMIC DNA]</scope>
    <source>
        <strain evidence="16 17">Pan44</strain>
    </source>
</reference>
<dbReference type="GO" id="GO:0005829">
    <property type="term" value="C:cytosol"/>
    <property type="evidence" value="ECO:0007669"/>
    <property type="project" value="TreeGrafter"/>
</dbReference>
<dbReference type="RefSeq" id="WP_145032625.1">
    <property type="nucleotide sequence ID" value="NZ_CP036271.1"/>
</dbReference>
<dbReference type="EC" id="3.5.4.5" evidence="4 14"/>
<gene>
    <name evidence="16" type="primary">cdd</name>
    <name evidence="16" type="ORF">Pan44_40300</name>
</gene>
<evidence type="ECO:0000256" key="8">
    <source>
        <dbReference type="ARBA" id="ARBA00022833"/>
    </source>
</evidence>
<evidence type="ECO:0000256" key="13">
    <source>
        <dbReference type="PIRSR" id="PIRSR606262-3"/>
    </source>
</evidence>
<dbReference type="Proteomes" id="UP000315700">
    <property type="component" value="Chromosome"/>
</dbReference>
<evidence type="ECO:0000256" key="9">
    <source>
        <dbReference type="ARBA" id="ARBA00032005"/>
    </source>
</evidence>
<name>A0A517SIM1_9PLAN</name>
<comment type="similarity">
    <text evidence="3 14">Belongs to the cytidine and deoxycytidylate deaminase family.</text>
</comment>
<dbReference type="GO" id="GO:0042802">
    <property type="term" value="F:identical protein binding"/>
    <property type="evidence" value="ECO:0007669"/>
    <property type="project" value="UniProtKB-ARBA"/>
</dbReference>
<keyword evidence="7 14" id="KW-0378">Hydrolase</keyword>
<comment type="function">
    <text evidence="2 14">This enzyme scavenges exogenous and endogenous cytidine and 2'-deoxycytidine for UMP synthesis.</text>
</comment>
<dbReference type="InterPro" id="IPR002125">
    <property type="entry name" value="CMP_dCMP_dom"/>
</dbReference>
<dbReference type="InterPro" id="IPR050202">
    <property type="entry name" value="Cyt/Deoxycyt_deaminase"/>
</dbReference>
<comment type="catalytic activity">
    <reaction evidence="11 14">
        <text>cytidine + H2O + H(+) = uridine + NH4(+)</text>
        <dbReference type="Rhea" id="RHEA:16069"/>
        <dbReference type="ChEBI" id="CHEBI:15377"/>
        <dbReference type="ChEBI" id="CHEBI:15378"/>
        <dbReference type="ChEBI" id="CHEBI:16704"/>
        <dbReference type="ChEBI" id="CHEBI:17562"/>
        <dbReference type="ChEBI" id="CHEBI:28938"/>
        <dbReference type="EC" id="3.5.4.5"/>
    </reaction>
</comment>
<proteinExistence type="inferred from homology"/>
<comment type="catalytic activity">
    <reaction evidence="10 14">
        <text>2'-deoxycytidine + H2O + H(+) = 2'-deoxyuridine + NH4(+)</text>
        <dbReference type="Rhea" id="RHEA:13433"/>
        <dbReference type="ChEBI" id="CHEBI:15377"/>
        <dbReference type="ChEBI" id="CHEBI:15378"/>
        <dbReference type="ChEBI" id="CHEBI:15698"/>
        <dbReference type="ChEBI" id="CHEBI:16450"/>
        <dbReference type="ChEBI" id="CHEBI:28938"/>
        <dbReference type="EC" id="3.5.4.5"/>
    </reaction>
</comment>
<dbReference type="InterPro" id="IPR016192">
    <property type="entry name" value="APOBEC/CMP_deaminase_Zn-bd"/>
</dbReference>
<comment type="cofactor">
    <cofactor evidence="1 13 14">
        <name>Zn(2+)</name>
        <dbReference type="ChEBI" id="CHEBI:29105"/>
    </cofactor>
</comment>
<evidence type="ECO:0000256" key="6">
    <source>
        <dbReference type="ARBA" id="ARBA00022723"/>
    </source>
</evidence>
<evidence type="ECO:0000313" key="16">
    <source>
        <dbReference type="EMBL" id="QDT55981.1"/>
    </source>
</evidence>
<feature type="active site" description="Proton donor" evidence="12">
    <location>
        <position position="60"/>
    </location>
</feature>
<dbReference type="InParanoid" id="A0A517SIM1"/>
<evidence type="ECO:0000256" key="2">
    <source>
        <dbReference type="ARBA" id="ARBA00003949"/>
    </source>
</evidence>
<dbReference type="GO" id="GO:0055086">
    <property type="term" value="P:nucleobase-containing small molecule metabolic process"/>
    <property type="evidence" value="ECO:0007669"/>
    <property type="project" value="UniProtKB-ARBA"/>
</dbReference>
<evidence type="ECO:0000259" key="15">
    <source>
        <dbReference type="PROSITE" id="PS51747"/>
    </source>
</evidence>
<evidence type="ECO:0000256" key="10">
    <source>
        <dbReference type="ARBA" id="ARBA00049252"/>
    </source>
</evidence>
<dbReference type="NCBIfam" id="NF004064">
    <property type="entry name" value="PRK05578.1"/>
    <property type="match status" value="1"/>
</dbReference>
<feature type="binding site" evidence="13">
    <location>
        <position position="89"/>
    </location>
    <ligand>
        <name>Zn(2+)</name>
        <dbReference type="ChEBI" id="CHEBI:29105"/>
        <note>catalytic</note>
    </ligand>
</feature>
<evidence type="ECO:0000256" key="11">
    <source>
        <dbReference type="ARBA" id="ARBA00049558"/>
    </source>
</evidence>
<dbReference type="PROSITE" id="PS00903">
    <property type="entry name" value="CYT_DCMP_DEAMINASES_1"/>
    <property type="match status" value="1"/>
</dbReference>
<dbReference type="InterPro" id="IPR006262">
    <property type="entry name" value="Cyt_deam_tetra"/>
</dbReference>
<dbReference type="OrthoDB" id="9795347at2"/>
<evidence type="ECO:0000256" key="4">
    <source>
        <dbReference type="ARBA" id="ARBA00012783"/>
    </source>
</evidence>
<accession>A0A517SIM1</accession>
<evidence type="ECO:0000256" key="12">
    <source>
        <dbReference type="PIRSR" id="PIRSR606262-1"/>
    </source>
</evidence>
<dbReference type="PANTHER" id="PTHR11644:SF2">
    <property type="entry name" value="CYTIDINE DEAMINASE"/>
    <property type="match status" value="1"/>
</dbReference>
<evidence type="ECO:0000256" key="14">
    <source>
        <dbReference type="RuleBase" id="RU364006"/>
    </source>
</evidence>
<evidence type="ECO:0000256" key="5">
    <source>
        <dbReference type="ARBA" id="ARBA00018266"/>
    </source>
</evidence>
<evidence type="ECO:0000313" key="17">
    <source>
        <dbReference type="Proteomes" id="UP000315700"/>
    </source>
</evidence>
<feature type="binding site" evidence="13">
    <location>
        <position position="92"/>
    </location>
    <ligand>
        <name>Zn(2+)</name>
        <dbReference type="ChEBI" id="CHEBI:29105"/>
        <note>catalytic</note>
    </ligand>
</feature>
<organism evidence="16 17">
    <name type="scientific">Caulifigura coniformis</name>
    <dbReference type="NCBI Taxonomy" id="2527983"/>
    <lineage>
        <taxon>Bacteria</taxon>
        <taxon>Pseudomonadati</taxon>
        <taxon>Planctomycetota</taxon>
        <taxon>Planctomycetia</taxon>
        <taxon>Planctomycetales</taxon>
        <taxon>Planctomycetaceae</taxon>
        <taxon>Caulifigura</taxon>
    </lineage>
</organism>
<evidence type="ECO:0000256" key="3">
    <source>
        <dbReference type="ARBA" id="ARBA00006576"/>
    </source>
</evidence>
<feature type="domain" description="CMP/dCMP-type deaminase" evidence="15">
    <location>
        <begin position="6"/>
        <end position="135"/>
    </location>
</feature>
<dbReference type="Pfam" id="PF00383">
    <property type="entry name" value="dCMP_cyt_deam_1"/>
    <property type="match status" value="1"/>
</dbReference>
<dbReference type="PROSITE" id="PS51747">
    <property type="entry name" value="CYT_DCMP_DEAMINASES_2"/>
    <property type="match status" value="1"/>
</dbReference>
<keyword evidence="6 13" id="KW-0479">Metal-binding</keyword>
<keyword evidence="17" id="KW-1185">Reference proteome</keyword>